<evidence type="ECO:0000313" key="1">
    <source>
        <dbReference type="EMBL" id="GAA0151044.1"/>
    </source>
</evidence>
<evidence type="ECO:0000313" key="2">
    <source>
        <dbReference type="Proteomes" id="UP001454036"/>
    </source>
</evidence>
<sequence>MLIALQARDKVCFINGDFMKPGQDDTYYKQWVKVNVTLISWMLNAMTKDLARGFAYASNDFSLWEEIRVKFGGCVGPRLYEIGPAIYLVKQEKDSVK</sequence>
<protein>
    <recommendedName>
        <fullName evidence="3">Retrotransposon Copia-like N-terminal domain-containing protein</fullName>
    </recommendedName>
</protein>
<comment type="caution">
    <text evidence="1">The sequence shown here is derived from an EMBL/GenBank/DDBJ whole genome shotgun (WGS) entry which is preliminary data.</text>
</comment>
<accession>A0AAV3PHC5</accession>
<dbReference type="PANTHER" id="PTHR37610">
    <property type="entry name" value="CCHC-TYPE DOMAIN-CONTAINING PROTEIN"/>
    <property type="match status" value="1"/>
</dbReference>
<gene>
    <name evidence="1" type="ORF">LIER_43130</name>
</gene>
<evidence type="ECO:0008006" key="3">
    <source>
        <dbReference type="Google" id="ProtNLM"/>
    </source>
</evidence>
<proteinExistence type="predicted"/>
<dbReference type="PANTHER" id="PTHR37610:SF40">
    <property type="entry name" value="OS01G0909600 PROTEIN"/>
    <property type="match status" value="1"/>
</dbReference>
<organism evidence="1 2">
    <name type="scientific">Lithospermum erythrorhizon</name>
    <name type="common">Purple gromwell</name>
    <name type="synonym">Lithospermum officinale var. erythrorhizon</name>
    <dbReference type="NCBI Taxonomy" id="34254"/>
    <lineage>
        <taxon>Eukaryota</taxon>
        <taxon>Viridiplantae</taxon>
        <taxon>Streptophyta</taxon>
        <taxon>Embryophyta</taxon>
        <taxon>Tracheophyta</taxon>
        <taxon>Spermatophyta</taxon>
        <taxon>Magnoliopsida</taxon>
        <taxon>eudicotyledons</taxon>
        <taxon>Gunneridae</taxon>
        <taxon>Pentapetalae</taxon>
        <taxon>asterids</taxon>
        <taxon>lamiids</taxon>
        <taxon>Boraginales</taxon>
        <taxon>Boraginaceae</taxon>
        <taxon>Boraginoideae</taxon>
        <taxon>Lithospermeae</taxon>
        <taxon>Lithospermum</taxon>
    </lineage>
</organism>
<reference evidence="1 2" key="1">
    <citation type="submission" date="2024-01" db="EMBL/GenBank/DDBJ databases">
        <title>The complete chloroplast genome sequence of Lithospermum erythrorhizon: insights into the phylogenetic relationship among Boraginaceae species and the maternal lineages of purple gromwells.</title>
        <authorList>
            <person name="Okada T."/>
            <person name="Watanabe K."/>
        </authorList>
    </citation>
    <scope>NUCLEOTIDE SEQUENCE [LARGE SCALE GENOMIC DNA]</scope>
</reference>
<dbReference type="EMBL" id="BAABME010032884">
    <property type="protein sequence ID" value="GAA0151044.1"/>
    <property type="molecule type" value="Genomic_DNA"/>
</dbReference>
<keyword evidence="2" id="KW-1185">Reference proteome</keyword>
<dbReference type="Proteomes" id="UP001454036">
    <property type="component" value="Unassembled WGS sequence"/>
</dbReference>
<name>A0AAV3PHC5_LITER</name>
<dbReference type="AlphaFoldDB" id="A0AAV3PHC5"/>